<keyword evidence="7" id="KW-1185">Reference proteome</keyword>
<organism evidence="6 7">
    <name type="scientific">Leucobacter soli</name>
    <dbReference type="NCBI Taxonomy" id="2812850"/>
    <lineage>
        <taxon>Bacteria</taxon>
        <taxon>Bacillati</taxon>
        <taxon>Actinomycetota</taxon>
        <taxon>Actinomycetes</taxon>
        <taxon>Micrococcales</taxon>
        <taxon>Microbacteriaceae</taxon>
        <taxon>Leucobacter</taxon>
    </lineage>
</organism>
<evidence type="ECO:0000256" key="2">
    <source>
        <dbReference type="ARBA" id="ARBA00022741"/>
    </source>
</evidence>
<evidence type="ECO:0000313" key="7">
    <source>
        <dbReference type="Proteomes" id="UP000693892"/>
    </source>
</evidence>
<dbReference type="CDD" id="cd01129">
    <property type="entry name" value="PulE-GspE-like"/>
    <property type="match status" value="1"/>
</dbReference>
<feature type="compositionally biased region" description="Basic and acidic residues" evidence="4">
    <location>
        <begin position="32"/>
        <end position="41"/>
    </location>
</feature>
<gene>
    <name evidence="6" type="ORF">LEUCIP111803_00426</name>
</gene>
<dbReference type="PANTHER" id="PTHR30258">
    <property type="entry name" value="TYPE II SECRETION SYSTEM PROTEIN GSPE-RELATED"/>
    <property type="match status" value="1"/>
</dbReference>
<dbReference type="PANTHER" id="PTHR30258:SF3">
    <property type="entry name" value="SLL1921 PROTEIN"/>
    <property type="match status" value="1"/>
</dbReference>
<evidence type="ECO:0000259" key="5">
    <source>
        <dbReference type="PROSITE" id="PS00662"/>
    </source>
</evidence>
<dbReference type="Pfam" id="PF00437">
    <property type="entry name" value="T2SSE"/>
    <property type="match status" value="1"/>
</dbReference>
<dbReference type="Proteomes" id="UP000693892">
    <property type="component" value="Unassembled WGS sequence"/>
</dbReference>
<feature type="domain" description="Bacterial type II secretion system protein E" evidence="5">
    <location>
        <begin position="612"/>
        <end position="626"/>
    </location>
</feature>
<dbReference type="InterPro" id="IPR001482">
    <property type="entry name" value="T2SS/T4SS_dom"/>
</dbReference>
<comment type="similarity">
    <text evidence="1">Belongs to the GSP E family.</text>
</comment>
<dbReference type="RefSeq" id="WP_236021769.1">
    <property type="nucleotide sequence ID" value="NZ_CAJVAP010000004.1"/>
</dbReference>
<dbReference type="FunFam" id="3.40.50.300:FF:000398">
    <property type="entry name" value="Type IV pilus assembly ATPase PilB"/>
    <property type="match status" value="1"/>
</dbReference>
<name>A0A916JV30_9MICO</name>
<dbReference type="InterPro" id="IPR007831">
    <property type="entry name" value="T2SS_GspE_N"/>
</dbReference>
<keyword evidence="2" id="KW-0547">Nucleotide-binding</keyword>
<proteinExistence type="inferred from homology"/>
<dbReference type="Pfam" id="PF05157">
    <property type="entry name" value="MshEN"/>
    <property type="match status" value="1"/>
</dbReference>
<reference evidence="6" key="1">
    <citation type="submission" date="2021-06" db="EMBL/GenBank/DDBJ databases">
        <authorList>
            <person name="Criscuolo A."/>
        </authorList>
    </citation>
    <scope>NUCLEOTIDE SEQUENCE</scope>
    <source>
        <strain evidence="6">CIP111803</strain>
    </source>
</reference>
<dbReference type="FunFam" id="3.30.450.90:FF:000001">
    <property type="entry name" value="Type II secretion system ATPase GspE"/>
    <property type="match status" value="1"/>
</dbReference>
<dbReference type="AlphaFoldDB" id="A0A916JV30"/>
<dbReference type="GO" id="GO:0005524">
    <property type="term" value="F:ATP binding"/>
    <property type="evidence" value="ECO:0007669"/>
    <property type="project" value="UniProtKB-KW"/>
</dbReference>
<dbReference type="SMART" id="SM00382">
    <property type="entry name" value="AAA"/>
    <property type="match status" value="1"/>
</dbReference>
<dbReference type="InterPro" id="IPR003593">
    <property type="entry name" value="AAA+_ATPase"/>
</dbReference>
<sequence length="793" mass="85527">MLDSDIARSEHDELFAQVPSGLLRDRTELRAAGRRAAEARTGEQLLDGASAPPAPPAEARAEIEAEALSMDRSTQHDEVPQARTALPPERVITAGFEQLLIPSGEKDPEFDEIIRSVAGLAQEPDFDQLLTQAVEEEDRSEAVAEAEVEVEAEVELEPAFEFAAEPVPIGAGFEFLTEQMPVEAGLEAVVDPDVIAEADVIAEPEGSAEPIGAQDPGSEPEPAPDPPELRPLPTLNPLPTPGAHFDPTQSSASDPADPEPPTGEATNDAEDVDDFEDEAGSISMQLAQQTQLPAVDLTEYPVQADAVALVPEQVCRRSRLIPITRMEGRLMVAMVDPSDVVAIDDVSRRTGLTVVPLVADARSVTEAIDRYHRVDSELAELSTTIATEASEFLREMSSIEDGALDGDDDAPIIRFVNLLISQAIMDHASDIHIEPRRSGLFVRYRIDGVLHDVQQASRAMVAGVISRLKVMANLDIAERRRPQDGRISISQAGRSVDLRVATLPTVWGEKIVMRILDTAAGDRSLSDLTMSERNLDVFRESFSKPHGMVLVTGPTGSGKSTTLYTALGEVSTNAVNVITIEDPVEYRMEGVNQVQVNPKAGLTFASALRSILRSDPDVVLLGEIRDRETAQIAIEASLTGHLVLSTLHTNSASAAVTRLVEMGIEPFLVGSAVECVVAQRLARRLCEKCKQPFELDETRLNSLNFAPEGDGEAVFWQPVGCHSCSNTGYAGRLAVHEVLYVDDQIERLAVTEASAGEIEAYALTQGMVTLRQDGLRKAAAGLTSIDEVLRVTA</sequence>
<keyword evidence="3" id="KW-0067">ATP-binding</keyword>
<evidence type="ECO:0000313" key="6">
    <source>
        <dbReference type="EMBL" id="CAG7601087.1"/>
    </source>
</evidence>
<dbReference type="GO" id="GO:0005886">
    <property type="term" value="C:plasma membrane"/>
    <property type="evidence" value="ECO:0007669"/>
    <property type="project" value="TreeGrafter"/>
</dbReference>
<evidence type="ECO:0000256" key="1">
    <source>
        <dbReference type="ARBA" id="ARBA00006611"/>
    </source>
</evidence>
<comment type="caution">
    <text evidence="6">The sequence shown here is derived from an EMBL/GenBank/DDBJ whole genome shotgun (WGS) entry which is preliminary data.</text>
</comment>
<feature type="region of interest" description="Disordered" evidence="4">
    <location>
        <begin position="32"/>
        <end position="85"/>
    </location>
</feature>
<accession>A0A916JV30</accession>
<evidence type="ECO:0000256" key="3">
    <source>
        <dbReference type="ARBA" id="ARBA00022840"/>
    </source>
</evidence>
<feature type="region of interest" description="Disordered" evidence="4">
    <location>
        <begin position="202"/>
        <end position="269"/>
    </location>
</feature>
<feature type="compositionally biased region" description="Pro residues" evidence="4">
    <location>
        <begin position="219"/>
        <end position="240"/>
    </location>
</feature>
<dbReference type="GO" id="GO:0016887">
    <property type="term" value="F:ATP hydrolysis activity"/>
    <property type="evidence" value="ECO:0007669"/>
    <property type="project" value="TreeGrafter"/>
</dbReference>
<evidence type="ECO:0000256" key="4">
    <source>
        <dbReference type="SAM" id="MobiDB-lite"/>
    </source>
</evidence>
<protein>
    <recommendedName>
        <fullName evidence="5">Bacterial type II secretion system protein E domain-containing protein</fullName>
    </recommendedName>
</protein>
<dbReference type="EMBL" id="CAJVAP010000004">
    <property type="protein sequence ID" value="CAG7601087.1"/>
    <property type="molecule type" value="Genomic_DNA"/>
</dbReference>
<dbReference type="PROSITE" id="PS00662">
    <property type="entry name" value="T2SP_E"/>
    <property type="match status" value="1"/>
</dbReference>